<evidence type="ECO:0000256" key="2">
    <source>
        <dbReference type="ARBA" id="ARBA00023002"/>
    </source>
</evidence>
<evidence type="ECO:0000256" key="3">
    <source>
        <dbReference type="ARBA" id="ARBA00035112"/>
    </source>
</evidence>
<dbReference type="GO" id="GO:0043386">
    <property type="term" value="P:mycotoxin biosynthetic process"/>
    <property type="evidence" value="ECO:0007669"/>
    <property type="project" value="InterPro"/>
</dbReference>
<evidence type="ECO:0000313" key="7">
    <source>
        <dbReference type="Proteomes" id="UP000018144"/>
    </source>
</evidence>
<comment type="similarity">
    <text evidence="3">Belongs to the ustYa family.</text>
</comment>
<gene>
    <name evidence="6" type="ORF">PCON_11379</name>
</gene>
<proteinExistence type="inferred from homology"/>
<reference evidence="6 7" key="1">
    <citation type="journal article" date="2013" name="PLoS Genet.">
        <title>The genome and development-dependent transcriptomes of Pyronema confluens: a window into fungal evolution.</title>
        <authorList>
            <person name="Traeger S."/>
            <person name="Altegoer F."/>
            <person name="Freitag M."/>
            <person name="Gabaldon T."/>
            <person name="Kempken F."/>
            <person name="Kumar A."/>
            <person name="Marcet-Houben M."/>
            <person name="Poggeler S."/>
            <person name="Stajich J.E."/>
            <person name="Nowrousian M."/>
        </authorList>
    </citation>
    <scope>NUCLEOTIDE SEQUENCE [LARGE SCALE GENOMIC DNA]</scope>
    <source>
        <strain evidence="7">CBS 100304</strain>
        <tissue evidence="6">Vegetative mycelium</tissue>
    </source>
</reference>
<feature type="compositionally biased region" description="Polar residues" evidence="4">
    <location>
        <begin position="1"/>
        <end position="15"/>
    </location>
</feature>
<feature type="transmembrane region" description="Helical" evidence="5">
    <location>
        <begin position="32"/>
        <end position="55"/>
    </location>
</feature>
<feature type="region of interest" description="Disordered" evidence="4">
    <location>
        <begin position="1"/>
        <end position="29"/>
    </location>
</feature>
<dbReference type="OMA" id="WGVVHSC"/>
<dbReference type="PANTHER" id="PTHR33365:SF11">
    <property type="entry name" value="TAT PATHWAY SIGNAL SEQUENCE"/>
    <property type="match status" value="1"/>
</dbReference>
<evidence type="ECO:0000313" key="6">
    <source>
        <dbReference type="EMBL" id="CCX31741.1"/>
    </source>
</evidence>
<dbReference type="InterPro" id="IPR021765">
    <property type="entry name" value="UstYa-like"/>
</dbReference>
<keyword evidence="5" id="KW-1133">Transmembrane helix</keyword>
<dbReference type="AlphaFoldDB" id="U4LUK5"/>
<evidence type="ECO:0000256" key="5">
    <source>
        <dbReference type="SAM" id="Phobius"/>
    </source>
</evidence>
<dbReference type="EMBL" id="HF935644">
    <property type="protein sequence ID" value="CCX31741.1"/>
    <property type="molecule type" value="Genomic_DNA"/>
</dbReference>
<accession>U4LUK5</accession>
<evidence type="ECO:0008006" key="8">
    <source>
        <dbReference type="Google" id="ProtNLM"/>
    </source>
</evidence>
<organism evidence="6 7">
    <name type="scientific">Pyronema omphalodes (strain CBS 100304)</name>
    <name type="common">Pyronema confluens</name>
    <dbReference type="NCBI Taxonomy" id="1076935"/>
    <lineage>
        <taxon>Eukaryota</taxon>
        <taxon>Fungi</taxon>
        <taxon>Dikarya</taxon>
        <taxon>Ascomycota</taxon>
        <taxon>Pezizomycotina</taxon>
        <taxon>Pezizomycetes</taxon>
        <taxon>Pezizales</taxon>
        <taxon>Pyronemataceae</taxon>
        <taxon>Pyronema</taxon>
    </lineage>
</organism>
<keyword evidence="5" id="KW-0472">Membrane</keyword>
<keyword evidence="5" id="KW-0812">Transmembrane</keyword>
<evidence type="ECO:0000256" key="1">
    <source>
        <dbReference type="ARBA" id="ARBA00004685"/>
    </source>
</evidence>
<keyword evidence="7" id="KW-1185">Reference proteome</keyword>
<dbReference type="eggNOG" id="ENOG502SQBY">
    <property type="taxonomic scope" value="Eukaryota"/>
</dbReference>
<dbReference type="Proteomes" id="UP000018144">
    <property type="component" value="Unassembled WGS sequence"/>
</dbReference>
<protein>
    <recommendedName>
        <fullName evidence="8">Oxidase ustYa</fullName>
    </recommendedName>
</protein>
<evidence type="ECO:0000256" key="4">
    <source>
        <dbReference type="SAM" id="MobiDB-lite"/>
    </source>
</evidence>
<sequence>MLNSSSKITQEYSQIPSTEETEPPNPPRRSHIPLLSSLFCILLGISIGITLGFALKPSSKHASSLVPLEISRNRKPVAFFPDPRYVGGTDEVHQNWRNLVKAGDAVYLPNPQKLGLDKGIKAPPQVSQPKDSRKLVPNFYVISNLHQLHCLSVIRKRYWHIISGKYSPSDADAEAWQEHIDHCVEYLRLGITCGDLLVVEPDSPEGTPKEFTKGNLGWGAVHQCMDWERLIGWQRKQERVWNGTWQEGL</sequence>
<comment type="pathway">
    <text evidence="1">Mycotoxin biosynthesis.</text>
</comment>
<dbReference type="GO" id="GO:0016491">
    <property type="term" value="F:oxidoreductase activity"/>
    <property type="evidence" value="ECO:0007669"/>
    <property type="project" value="UniProtKB-KW"/>
</dbReference>
<dbReference type="STRING" id="1076935.U4LUK5"/>
<keyword evidence="2" id="KW-0560">Oxidoreductase</keyword>
<dbReference type="Pfam" id="PF11807">
    <property type="entry name" value="UstYa"/>
    <property type="match status" value="1"/>
</dbReference>
<dbReference type="OrthoDB" id="3687641at2759"/>
<dbReference type="PANTHER" id="PTHR33365">
    <property type="entry name" value="YALI0B05434P"/>
    <property type="match status" value="1"/>
</dbReference>
<name>U4LUK5_PYROM</name>